<dbReference type="PANTHER" id="PTHR35564">
    <property type="match status" value="1"/>
</dbReference>
<dbReference type="AlphaFoldDB" id="A0A3B0YVV8"/>
<evidence type="ECO:0000313" key="1">
    <source>
        <dbReference type="EMBL" id="VAW85128.1"/>
    </source>
</evidence>
<protein>
    <submittedName>
        <fullName evidence="1">Uncharacterized protein ImpH/VasB</fullName>
    </submittedName>
</protein>
<accession>A0A3B0YVV8</accession>
<reference evidence="1" key="1">
    <citation type="submission" date="2018-06" db="EMBL/GenBank/DDBJ databases">
        <authorList>
            <person name="Zhirakovskaya E."/>
        </authorList>
    </citation>
    <scope>NUCLEOTIDE SEQUENCE</scope>
</reference>
<gene>
    <name evidence="1" type="ORF">MNBD_GAMMA18-109</name>
</gene>
<dbReference type="EMBL" id="UOFP01000082">
    <property type="protein sequence ID" value="VAW85128.1"/>
    <property type="molecule type" value="Genomic_DNA"/>
</dbReference>
<dbReference type="PANTHER" id="PTHR35564:SF4">
    <property type="entry name" value="CYTOPLASMIC PROTEIN"/>
    <property type="match status" value="1"/>
</dbReference>
<organism evidence="1">
    <name type="scientific">hydrothermal vent metagenome</name>
    <dbReference type="NCBI Taxonomy" id="652676"/>
    <lineage>
        <taxon>unclassified sequences</taxon>
        <taxon>metagenomes</taxon>
        <taxon>ecological metagenomes</taxon>
    </lineage>
</organism>
<dbReference type="NCBIfam" id="TIGR03347">
    <property type="entry name" value="VI_chp_1"/>
    <property type="match status" value="1"/>
</dbReference>
<name>A0A3B0YVV8_9ZZZZ</name>
<proteinExistence type="predicted"/>
<dbReference type="InterPro" id="IPR010732">
    <property type="entry name" value="T6SS_TssG-like"/>
</dbReference>
<sequence>MSNDLTQLEALKQKPEKFSFFLALRFIECASDEFPRLGESSRPGTDPVRLAQTPSLSFANATLDSFDAGKEGSPARLNSFFLGLFGPHGALPAHLTEYAKDRLQHSKDPTFSRFADLFHHRMLSLFYRAWANKEPTVSFEREASDHFKKYVGALFGQGMQALHQRDELPDRAKLFFSGLLANQVRSAEGLAAILSAYFNMPVAVNEFVGEWMSVPKESQWRLGESEETGTLGQTTLVGEKAYGCQHKFRLRFGPLTFAVFKRLLPGGEDLKCVAAAVKNYVGFQLDWDVNLVLQKDEVPGFVLGGDNQLGRSMWLHSGHASVDRGDTIIKGLAGEHNHG</sequence>
<dbReference type="Pfam" id="PF06996">
    <property type="entry name" value="T6SS_TssG"/>
    <property type="match status" value="1"/>
</dbReference>